<sequence length="364" mass="41307">MQLRYFFAVSIIGSLLVLNLSCAEKSQAPESMNLKLLRMQAEANYQTDIVQNPASVKSVQRVALVSGIDQSADQSFWNSIASHKPDLVIATGNTVHSTKAFEKPLLSQYKKLDENEDYRKIRQSVPFMATWDELDFGIRHGDSSFQSKNESRDAFLKYWNYIPKLQPKSAKGIEHSIILGPAGKRVQIIVLDTRYYATPWTENGSDGKFKKNWSKSASLLGAQQWNWLANELRKDSDFKVIVSSLQLAANTDEGERWGLYPHDRQKLFDTIRNAGAKKVVVVSGNRNFGALGKVDMENYGPLYDLTVGPFNESVMSSEKDRHYIGDSVASGNFGMLEWDWKRQTLHLKIFDRDNKLAKDLRINI</sequence>
<proteinExistence type="predicted"/>
<dbReference type="PANTHER" id="PTHR33987:SF1">
    <property type="entry name" value="CALCINEURIN-LIKE METALLO-PHOSPHOESTERASE SUPERFAMILY PROTEIN"/>
    <property type="match status" value="1"/>
</dbReference>
<dbReference type="OrthoDB" id="5288988at2"/>
<feature type="domain" description="PhoD-like phosphatase metallophosphatase" evidence="1">
    <location>
        <begin position="108"/>
        <end position="311"/>
    </location>
</feature>
<dbReference type="Pfam" id="PF09423">
    <property type="entry name" value="PhoD"/>
    <property type="match status" value="1"/>
</dbReference>
<evidence type="ECO:0000313" key="3">
    <source>
        <dbReference type="Proteomes" id="UP000075391"/>
    </source>
</evidence>
<evidence type="ECO:0000313" key="2">
    <source>
        <dbReference type="EMBL" id="KYG70925.1"/>
    </source>
</evidence>
<dbReference type="PANTHER" id="PTHR33987">
    <property type="entry name" value="CALCINEURIN-LIKE METALLO-PHOSPHOESTERASE SUPERFAMILY PROTEIN"/>
    <property type="match status" value="1"/>
</dbReference>
<dbReference type="Gene3D" id="3.60.21.70">
    <property type="entry name" value="PhoD-like phosphatase"/>
    <property type="match status" value="1"/>
</dbReference>
<comment type="caution">
    <text evidence="2">The sequence shown here is derived from an EMBL/GenBank/DDBJ whole genome shotgun (WGS) entry which is preliminary data.</text>
</comment>
<dbReference type="SUPFAM" id="SSF56300">
    <property type="entry name" value="Metallo-dependent phosphatases"/>
    <property type="match status" value="1"/>
</dbReference>
<evidence type="ECO:0000259" key="1">
    <source>
        <dbReference type="Pfam" id="PF09423"/>
    </source>
</evidence>
<dbReference type="InterPro" id="IPR038607">
    <property type="entry name" value="PhoD-like_sf"/>
</dbReference>
<name>A0A150WWN4_BDEBC</name>
<protein>
    <recommendedName>
        <fullName evidence="1">PhoD-like phosphatase metallophosphatase domain-containing protein</fullName>
    </recommendedName>
</protein>
<organism evidence="2 3">
    <name type="scientific">Bdellovibrio bacteriovorus</name>
    <dbReference type="NCBI Taxonomy" id="959"/>
    <lineage>
        <taxon>Bacteria</taxon>
        <taxon>Pseudomonadati</taxon>
        <taxon>Bdellovibrionota</taxon>
        <taxon>Bdellovibrionia</taxon>
        <taxon>Bdellovibrionales</taxon>
        <taxon>Pseudobdellovibrionaceae</taxon>
        <taxon>Bdellovibrio</taxon>
    </lineage>
</organism>
<dbReference type="AlphaFoldDB" id="A0A150WWN4"/>
<dbReference type="Proteomes" id="UP000075391">
    <property type="component" value="Unassembled WGS sequence"/>
</dbReference>
<gene>
    <name evidence="2" type="ORF">AZI85_02215</name>
</gene>
<accession>A0A150WWN4</accession>
<dbReference type="EMBL" id="LUKF01000001">
    <property type="protein sequence ID" value="KYG70925.1"/>
    <property type="molecule type" value="Genomic_DNA"/>
</dbReference>
<dbReference type="InterPro" id="IPR018946">
    <property type="entry name" value="PhoD-like_MPP"/>
</dbReference>
<dbReference type="InterPro" id="IPR029052">
    <property type="entry name" value="Metallo-depent_PP-like"/>
</dbReference>
<reference evidence="2 3" key="1">
    <citation type="submission" date="2016-03" db="EMBL/GenBank/DDBJ databases">
        <authorList>
            <person name="Ploux O."/>
        </authorList>
    </citation>
    <scope>NUCLEOTIDE SEQUENCE [LARGE SCALE GENOMIC DNA]</scope>
    <source>
        <strain evidence="2 3">BER2</strain>
    </source>
</reference>